<dbReference type="Pfam" id="PF24618">
    <property type="entry name" value="LTN1_E3_ligase_5th"/>
    <property type="match status" value="1"/>
</dbReference>
<dbReference type="InterPro" id="IPR056241">
    <property type="entry name" value="LTN1_HEAT_5th"/>
</dbReference>
<reference evidence="2 3" key="1">
    <citation type="submission" date="2014-03" db="EMBL/GenBank/DDBJ databases">
        <title>Draft genome of the hookworm Oesophagostomum dentatum.</title>
        <authorList>
            <person name="Mitreva M."/>
        </authorList>
    </citation>
    <scope>NUCLEOTIDE SEQUENCE [LARGE SCALE GENOMIC DNA]</scope>
    <source>
        <strain evidence="2 3">OD-Hann</strain>
    </source>
</reference>
<dbReference type="EMBL" id="KN551723">
    <property type="protein sequence ID" value="KHJ91905.1"/>
    <property type="molecule type" value="Genomic_DNA"/>
</dbReference>
<name>A0A0B1T943_OESDE</name>
<evidence type="ECO:0000259" key="1">
    <source>
        <dbReference type="Pfam" id="PF24618"/>
    </source>
</evidence>
<dbReference type="Proteomes" id="UP000053660">
    <property type="component" value="Unassembled WGS sequence"/>
</dbReference>
<gene>
    <name evidence="2" type="ORF">OESDEN_08217</name>
</gene>
<feature type="domain" description="E3 ubiquitin-protein ligase listerin HEAT-repeats region" evidence="1">
    <location>
        <begin position="29"/>
        <end position="120"/>
    </location>
</feature>
<organism evidence="2 3">
    <name type="scientific">Oesophagostomum dentatum</name>
    <name type="common">Nodular worm</name>
    <dbReference type="NCBI Taxonomy" id="61180"/>
    <lineage>
        <taxon>Eukaryota</taxon>
        <taxon>Metazoa</taxon>
        <taxon>Ecdysozoa</taxon>
        <taxon>Nematoda</taxon>
        <taxon>Chromadorea</taxon>
        <taxon>Rhabditida</taxon>
        <taxon>Rhabditina</taxon>
        <taxon>Rhabditomorpha</taxon>
        <taxon>Strongyloidea</taxon>
        <taxon>Strongylidae</taxon>
        <taxon>Oesophagostomum</taxon>
    </lineage>
</organism>
<dbReference type="AlphaFoldDB" id="A0A0B1T943"/>
<sequence length="223" mass="24771">MFSASSLNTPYWRLSALCIRAAISIFGDASLISSLPPELLDFIMCGVVTAFDSSDEAIGTSRDENMGRLETLAGLALNMFTRCAEKAHNGFCNSLDTSLMVAFLDDKPTFFVRSLTNALLSLKELPDDLSLKKKLCPELDNFGYDAMHQTLIIQAEDLIVSECPYVRFAALHMLKLIAPVMYRQENEQWTEEEKVSATGPRHLVVPETLARLIDEATGWPAIM</sequence>
<accession>A0A0B1T943</accession>
<dbReference type="OrthoDB" id="6108at2759"/>
<evidence type="ECO:0000313" key="2">
    <source>
        <dbReference type="EMBL" id="KHJ91905.1"/>
    </source>
</evidence>
<feature type="non-terminal residue" evidence="2">
    <location>
        <position position="223"/>
    </location>
</feature>
<keyword evidence="3" id="KW-1185">Reference proteome</keyword>
<protein>
    <recommendedName>
        <fullName evidence="1">E3 ubiquitin-protein ligase listerin HEAT-repeats region domain-containing protein</fullName>
    </recommendedName>
</protein>
<evidence type="ECO:0000313" key="3">
    <source>
        <dbReference type="Proteomes" id="UP000053660"/>
    </source>
</evidence>
<proteinExistence type="predicted"/>